<dbReference type="EMBL" id="CP038908">
    <property type="protein sequence ID" value="QGO07008.1"/>
    <property type="molecule type" value="Genomic_DNA"/>
</dbReference>
<organism evidence="1 2">
    <name type="scientific">Piscirickettsia salmonis</name>
    <dbReference type="NCBI Taxonomy" id="1238"/>
    <lineage>
        <taxon>Bacteria</taxon>
        <taxon>Pseudomonadati</taxon>
        <taxon>Pseudomonadota</taxon>
        <taxon>Gammaproteobacteria</taxon>
        <taxon>Thiotrichales</taxon>
        <taxon>Piscirickettsiaceae</taxon>
        <taxon>Piscirickettsia</taxon>
    </lineage>
</organism>
<reference evidence="1 2" key="1">
    <citation type="submission" date="2019-04" db="EMBL/GenBank/DDBJ databases">
        <title>Complete genome sequencing of Piscirickettsia salmonis strain Psal-009.</title>
        <authorList>
            <person name="Schober I."/>
            <person name="Bunk B."/>
            <person name="Sproer C."/>
            <person name="Carril G.P."/>
            <person name="Riedel T."/>
            <person name="Flores-Herrera P.A."/>
            <person name="Nourdin-Galindo G."/>
            <person name="Marshall S.H."/>
            <person name="Overmann J."/>
        </authorList>
    </citation>
    <scope>NUCLEOTIDE SEQUENCE [LARGE SCALE GENOMIC DNA]</scope>
    <source>
        <strain evidence="1 2">Psal-009</strain>
    </source>
</reference>
<dbReference type="GeneID" id="66739928"/>
<evidence type="ECO:0000313" key="2">
    <source>
        <dbReference type="Proteomes" id="UP000422232"/>
    </source>
</evidence>
<protein>
    <submittedName>
        <fullName evidence="1">Uncharacterized protein</fullName>
    </submittedName>
</protein>
<proteinExistence type="predicted"/>
<sequence>MKFGQILKLVRPGDLSSININTLKMLGDRYMEKYPQPNYWGNHNQQDKAKELTQFHADNPYATPKECCQQLITVMQELKNANGWLATKTTDLLNKAFKTHVPTSHIITGVNPQIKLRDVKDIARDFSVILHTLTRAEEEQSQEQEQEQGEMILQVPGGLGPVRLIQQRSPSLSPEFAPTDWQAGSVRRPTASYLGTDLFLNQPAAEDPDIVTPDQGYEP</sequence>
<accession>A0A9Q5YHF7</accession>
<gene>
    <name evidence="1" type="ORF">Psal009_02945</name>
</gene>
<dbReference type="RefSeq" id="WP_016210065.1">
    <property type="nucleotide sequence ID" value="NZ_CP012413.1"/>
</dbReference>
<name>A0A9Q5YHF7_PISSA</name>
<keyword evidence="2" id="KW-1185">Reference proteome</keyword>
<dbReference type="AlphaFoldDB" id="A0A9Q5YHF7"/>
<evidence type="ECO:0000313" key="1">
    <source>
        <dbReference type="EMBL" id="QGO07008.1"/>
    </source>
</evidence>
<dbReference type="Proteomes" id="UP000422232">
    <property type="component" value="Chromosome"/>
</dbReference>